<protein>
    <submittedName>
        <fullName evidence="1">Uncharacterized protein</fullName>
    </submittedName>
</protein>
<gene>
    <name evidence="1" type="ORF">ACH5RR_036990</name>
</gene>
<name>A0ABD2Y745_9GENT</name>
<organism evidence="1 2">
    <name type="scientific">Cinchona calisaya</name>
    <dbReference type="NCBI Taxonomy" id="153742"/>
    <lineage>
        <taxon>Eukaryota</taxon>
        <taxon>Viridiplantae</taxon>
        <taxon>Streptophyta</taxon>
        <taxon>Embryophyta</taxon>
        <taxon>Tracheophyta</taxon>
        <taxon>Spermatophyta</taxon>
        <taxon>Magnoliopsida</taxon>
        <taxon>eudicotyledons</taxon>
        <taxon>Gunneridae</taxon>
        <taxon>Pentapetalae</taxon>
        <taxon>asterids</taxon>
        <taxon>lamiids</taxon>
        <taxon>Gentianales</taxon>
        <taxon>Rubiaceae</taxon>
        <taxon>Cinchonoideae</taxon>
        <taxon>Cinchoneae</taxon>
        <taxon>Cinchona</taxon>
    </lineage>
</organism>
<keyword evidence="2" id="KW-1185">Reference proteome</keyword>
<dbReference type="EMBL" id="JBJUIK010000015">
    <property type="protein sequence ID" value="KAL3502541.1"/>
    <property type="molecule type" value="Genomic_DNA"/>
</dbReference>
<dbReference type="AlphaFoldDB" id="A0ABD2Y745"/>
<sequence length="85" mass="9531">MPSIIFPCLITEAYLRAGVQWDEDIESLLLLDVMLRTIMQYLSMDTGQLPPLVPPAWHFTRPASDGGDLHGAEVDDIDDEWMAAD</sequence>
<reference evidence="1 2" key="1">
    <citation type="submission" date="2024-11" db="EMBL/GenBank/DDBJ databases">
        <title>A near-complete genome assembly of Cinchona calisaya.</title>
        <authorList>
            <person name="Lian D.C."/>
            <person name="Zhao X.W."/>
            <person name="Wei L."/>
        </authorList>
    </citation>
    <scope>NUCLEOTIDE SEQUENCE [LARGE SCALE GENOMIC DNA]</scope>
    <source>
        <tissue evidence="1">Nenye</tissue>
    </source>
</reference>
<dbReference type="Proteomes" id="UP001630127">
    <property type="component" value="Unassembled WGS sequence"/>
</dbReference>
<proteinExistence type="predicted"/>
<evidence type="ECO:0000313" key="2">
    <source>
        <dbReference type="Proteomes" id="UP001630127"/>
    </source>
</evidence>
<comment type="caution">
    <text evidence="1">The sequence shown here is derived from an EMBL/GenBank/DDBJ whole genome shotgun (WGS) entry which is preliminary data.</text>
</comment>
<evidence type="ECO:0000313" key="1">
    <source>
        <dbReference type="EMBL" id="KAL3502541.1"/>
    </source>
</evidence>
<accession>A0ABD2Y745</accession>